<dbReference type="Gene3D" id="3.40.309.10">
    <property type="entry name" value="Aldehyde Dehydrogenase, Chain A, domain 2"/>
    <property type="match status" value="1"/>
</dbReference>
<dbReference type="FunFam" id="3.40.309.10:FF:000004">
    <property type="entry name" value="Succinate-semialdehyde dehydrogenase I"/>
    <property type="match status" value="1"/>
</dbReference>
<dbReference type="AlphaFoldDB" id="L0DA79"/>
<dbReference type="SUPFAM" id="SSF53720">
    <property type="entry name" value="ALDH-like"/>
    <property type="match status" value="1"/>
</dbReference>
<evidence type="ECO:0000256" key="2">
    <source>
        <dbReference type="ARBA" id="ARBA00023002"/>
    </source>
</evidence>
<dbReference type="STRING" id="886293.Sinac_1922"/>
<accession>L0DA79</accession>
<gene>
    <name evidence="4" type="ordered locus">Sinac_1922</name>
</gene>
<dbReference type="InterPro" id="IPR015590">
    <property type="entry name" value="Aldehyde_DH_dom"/>
</dbReference>
<dbReference type="eggNOG" id="COG1012">
    <property type="taxonomic scope" value="Bacteria"/>
</dbReference>
<evidence type="ECO:0000313" key="5">
    <source>
        <dbReference type="Proteomes" id="UP000010798"/>
    </source>
</evidence>
<dbReference type="InterPro" id="IPR016162">
    <property type="entry name" value="Ald_DH_N"/>
</dbReference>
<dbReference type="InterPro" id="IPR016163">
    <property type="entry name" value="Ald_DH_C"/>
</dbReference>
<evidence type="ECO:0000313" key="4">
    <source>
        <dbReference type="EMBL" id="AGA26284.1"/>
    </source>
</evidence>
<dbReference type="KEGG" id="saci:Sinac_1922"/>
<dbReference type="FunFam" id="3.40.605.10:FF:000026">
    <property type="entry name" value="Aldehyde dehydrogenase, putative"/>
    <property type="match status" value="1"/>
</dbReference>
<dbReference type="PROSITE" id="PS00070">
    <property type="entry name" value="ALDEHYDE_DEHYDR_CYS"/>
    <property type="match status" value="1"/>
</dbReference>
<dbReference type="Proteomes" id="UP000010798">
    <property type="component" value="Chromosome"/>
</dbReference>
<dbReference type="Gene3D" id="3.40.605.10">
    <property type="entry name" value="Aldehyde Dehydrogenase, Chain A, domain 1"/>
    <property type="match status" value="1"/>
</dbReference>
<feature type="domain" description="Aldehyde dehydrogenase" evidence="3">
    <location>
        <begin position="37"/>
        <end position="498"/>
    </location>
</feature>
<reference evidence="4 5" key="1">
    <citation type="submission" date="2012-02" db="EMBL/GenBank/DDBJ databases">
        <title>Complete sequence of chromosome of Singulisphaera acidiphila DSM 18658.</title>
        <authorList>
            <consortium name="US DOE Joint Genome Institute (JGI-PGF)"/>
            <person name="Lucas S."/>
            <person name="Copeland A."/>
            <person name="Lapidus A."/>
            <person name="Glavina del Rio T."/>
            <person name="Dalin E."/>
            <person name="Tice H."/>
            <person name="Bruce D."/>
            <person name="Goodwin L."/>
            <person name="Pitluck S."/>
            <person name="Peters L."/>
            <person name="Ovchinnikova G."/>
            <person name="Chertkov O."/>
            <person name="Kyrpides N."/>
            <person name="Mavromatis K."/>
            <person name="Ivanova N."/>
            <person name="Brettin T."/>
            <person name="Detter J.C."/>
            <person name="Han C."/>
            <person name="Larimer F."/>
            <person name="Land M."/>
            <person name="Hauser L."/>
            <person name="Markowitz V."/>
            <person name="Cheng J.-F."/>
            <person name="Hugenholtz P."/>
            <person name="Woyke T."/>
            <person name="Wu D."/>
            <person name="Tindall B."/>
            <person name="Pomrenke H."/>
            <person name="Brambilla E."/>
            <person name="Klenk H.-P."/>
            <person name="Eisen J.A."/>
        </authorList>
    </citation>
    <scope>NUCLEOTIDE SEQUENCE [LARGE SCALE GENOMIC DNA]</scope>
    <source>
        <strain evidence="5">ATCC BAA-1392 / DSM 18658 / VKM B-2454 / MOB10</strain>
    </source>
</reference>
<dbReference type="CDD" id="cd07103">
    <property type="entry name" value="ALDH_F5_SSADH_GabD"/>
    <property type="match status" value="1"/>
</dbReference>
<dbReference type="EMBL" id="CP003364">
    <property type="protein sequence ID" value="AGA26284.1"/>
    <property type="molecule type" value="Genomic_DNA"/>
</dbReference>
<name>L0DA79_SINAD</name>
<evidence type="ECO:0000256" key="1">
    <source>
        <dbReference type="ARBA" id="ARBA00009986"/>
    </source>
</evidence>
<proteinExistence type="inferred from homology"/>
<keyword evidence="2" id="KW-0560">Oxidoreductase</keyword>
<sequence length="504" mass="54383">MTSSESSAEVNDYWVWGANVMAGAANLPTKMYINGAWCDAQGGTTLAVINPADESTIAEVAFGTRADADRAIEAATRAFPAWRDASAYDRAKILKKTAELMRERVEVIARTLTQEQGKPFPEAKAEVLHSADTFEWFAEEGKRSYGRTIPPANVAKRHYVIKHAVGVVGTITPWNFPAALPSRKIAPALAVGCTVVSRAADQTPLTLIQMFQCLEDAGLPPGVANLVMGEARPIADAFFESQAVRKISFTGSTAVGKELIRRSADGVKRLSLELGGHAPLIVFPDADIEQVAQAAVIGKFRNNGQVCIAPSRFYVHEKVSKQFTEIAVELTKKLKLGNGLEDGVQVGPMFEARALDKTSALIEDARGRGAKILTGGARSDRFDKGYWFEPTVIREVDGQMRIMTEEPFAPVMPLLDFSKLDDVIAAANNTPYGLAAYVFTNDLTIATRMAEGLEAGIIGINDPVPATPQCPFGGMKESGLGRELGQEGLEAYQETKYVSVGLRA</sequence>
<dbReference type="InterPro" id="IPR016161">
    <property type="entry name" value="Ald_DH/histidinol_DH"/>
</dbReference>
<dbReference type="FunFam" id="3.40.605.10:FF:000007">
    <property type="entry name" value="NAD/NADP-dependent betaine aldehyde dehydrogenase"/>
    <property type="match status" value="1"/>
</dbReference>
<dbReference type="PANTHER" id="PTHR43353">
    <property type="entry name" value="SUCCINATE-SEMIALDEHYDE DEHYDROGENASE, MITOCHONDRIAL"/>
    <property type="match status" value="1"/>
</dbReference>
<dbReference type="InterPro" id="IPR050740">
    <property type="entry name" value="Aldehyde_DH_Superfamily"/>
</dbReference>
<dbReference type="GO" id="GO:0009450">
    <property type="term" value="P:gamma-aminobutyric acid catabolic process"/>
    <property type="evidence" value="ECO:0007669"/>
    <property type="project" value="TreeGrafter"/>
</dbReference>
<dbReference type="Pfam" id="PF00171">
    <property type="entry name" value="Aldedh"/>
    <property type="match status" value="1"/>
</dbReference>
<evidence type="ECO:0000259" key="3">
    <source>
        <dbReference type="Pfam" id="PF00171"/>
    </source>
</evidence>
<protein>
    <submittedName>
        <fullName evidence="4">NAD-dependent aldehyde dehydrogenase</fullName>
    </submittedName>
</protein>
<dbReference type="InterPro" id="IPR016160">
    <property type="entry name" value="Ald_DH_CS_CYS"/>
</dbReference>
<comment type="similarity">
    <text evidence="1">Belongs to the aldehyde dehydrogenase family.</text>
</comment>
<keyword evidence="5" id="KW-1185">Reference proteome</keyword>
<dbReference type="HOGENOM" id="CLU_005391_5_1_0"/>
<dbReference type="PANTHER" id="PTHR43353:SF5">
    <property type="entry name" value="SUCCINATE-SEMIALDEHYDE DEHYDROGENASE, MITOCHONDRIAL"/>
    <property type="match status" value="1"/>
</dbReference>
<dbReference type="GO" id="GO:0004777">
    <property type="term" value="F:succinate-semialdehyde dehydrogenase (NAD+) activity"/>
    <property type="evidence" value="ECO:0007669"/>
    <property type="project" value="TreeGrafter"/>
</dbReference>
<organism evidence="4 5">
    <name type="scientific">Singulisphaera acidiphila (strain ATCC BAA-1392 / DSM 18658 / VKM B-2454 / MOB10)</name>
    <dbReference type="NCBI Taxonomy" id="886293"/>
    <lineage>
        <taxon>Bacteria</taxon>
        <taxon>Pseudomonadati</taxon>
        <taxon>Planctomycetota</taxon>
        <taxon>Planctomycetia</taxon>
        <taxon>Isosphaerales</taxon>
        <taxon>Isosphaeraceae</taxon>
        <taxon>Singulisphaera</taxon>
    </lineage>
</organism>